<dbReference type="Proteomes" id="UP001499987">
    <property type="component" value="Unassembled WGS sequence"/>
</dbReference>
<protein>
    <submittedName>
        <fullName evidence="2">Uncharacterized protein</fullName>
    </submittedName>
</protein>
<reference evidence="2 3" key="1">
    <citation type="journal article" date="2019" name="Int. J. Syst. Evol. Microbiol.">
        <title>The Global Catalogue of Microorganisms (GCM) 10K type strain sequencing project: providing services to taxonomists for standard genome sequencing and annotation.</title>
        <authorList>
            <consortium name="The Broad Institute Genomics Platform"/>
            <consortium name="The Broad Institute Genome Sequencing Center for Infectious Disease"/>
            <person name="Wu L."/>
            <person name="Ma J."/>
        </authorList>
    </citation>
    <scope>NUCLEOTIDE SEQUENCE [LARGE SCALE GENOMIC DNA]</scope>
    <source>
        <strain evidence="2 3">JCM 13002</strain>
    </source>
</reference>
<gene>
    <name evidence="2" type="ORF">GCM10009663_54790</name>
</gene>
<dbReference type="RefSeq" id="WP_344626362.1">
    <property type="nucleotide sequence ID" value="NZ_BAAALD010000065.1"/>
</dbReference>
<sequence length="121" mass="13038">MIGVEAQLERWTAAGRSARLVQWRRPSVRASLVAVAEASVLHPAHRPGGARVNVHSVFAAAFGLAGMRRHAHRHFEELGGFGSRYPWESLYALPAAEPIRHGPAALRAPGRRGGRPPRGGA</sequence>
<name>A0ABN1TW83_9ACTN</name>
<accession>A0ABN1TW83</accession>
<proteinExistence type="predicted"/>
<organism evidence="2 3">
    <name type="scientific">Kitasatospora arboriphila</name>
    <dbReference type="NCBI Taxonomy" id="258052"/>
    <lineage>
        <taxon>Bacteria</taxon>
        <taxon>Bacillati</taxon>
        <taxon>Actinomycetota</taxon>
        <taxon>Actinomycetes</taxon>
        <taxon>Kitasatosporales</taxon>
        <taxon>Streptomycetaceae</taxon>
        <taxon>Kitasatospora</taxon>
    </lineage>
</organism>
<feature type="region of interest" description="Disordered" evidence="1">
    <location>
        <begin position="102"/>
        <end position="121"/>
    </location>
</feature>
<evidence type="ECO:0000256" key="1">
    <source>
        <dbReference type="SAM" id="MobiDB-lite"/>
    </source>
</evidence>
<comment type="caution">
    <text evidence="2">The sequence shown here is derived from an EMBL/GenBank/DDBJ whole genome shotgun (WGS) entry which is preliminary data.</text>
</comment>
<keyword evidence="3" id="KW-1185">Reference proteome</keyword>
<evidence type="ECO:0000313" key="3">
    <source>
        <dbReference type="Proteomes" id="UP001499987"/>
    </source>
</evidence>
<evidence type="ECO:0000313" key="2">
    <source>
        <dbReference type="EMBL" id="GAA1105750.1"/>
    </source>
</evidence>
<dbReference type="EMBL" id="BAAALD010000065">
    <property type="protein sequence ID" value="GAA1105750.1"/>
    <property type="molecule type" value="Genomic_DNA"/>
</dbReference>